<dbReference type="AlphaFoldDB" id="K5XZ34"/>
<gene>
    <name evidence="1" type="ORF">AGABI1DRAFT_37953</name>
</gene>
<proteinExistence type="predicted"/>
<evidence type="ECO:0000313" key="1">
    <source>
        <dbReference type="EMBL" id="EKM80650.1"/>
    </source>
</evidence>
<dbReference type="OrthoDB" id="3258237at2759"/>
<dbReference type="KEGG" id="abp:AGABI1DRAFT37953"/>
<sequence>MATVCEHVARPYFNSCQTQLYSGGSYHLSSTKGATATFKFRGVGFTIFGGRRPGYGSFSLSLDGRQLYDGNPVPESSPVNNTLAVASGLPDDDHTLVLTNSGGTLVDIDSIIFETQIGSAGCSIIRTIDDTDPKITYLPAAAWDVNTRLEFQNSTLHYSQAADASASVQFSGNAIALYGTASPDHADISVIIDDKTVIMPPGTSSRVNAVRTPVRIY</sequence>
<dbReference type="eggNOG" id="ENOG502SJ6V">
    <property type="taxonomic scope" value="Eukaryota"/>
</dbReference>
<dbReference type="GeneID" id="18829263"/>
<protein>
    <submittedName>
        <fullName evidence="1">Uncharacterized protein</fullName>
    </submittedName>
</protein>
<accession>K5XZ34</accession>
<name>K5XZ34_AGABU</name>
<dbReference type="HOGENOM" id="CLU_1271967_0_0_1"/>
<organism evidence="1 2">
    <name type="scientific">Agaricus bisporus var. burnettii (strain JB137-S8 / ATCC MYA-4627 / FGSC 10392)</name>
    <name type="common">White button mushroom</name>
    <dbReference type="NCBI Taxonomy" id="597362"/>
    <lineage>
        <taxon>Eukaryota</taxon>
        <taxon>Fungi</taxon>
        <taxon>Dikarya</taxon>
        <taxon>Basidiomycota</taxon>
        <taxon>Agaricomycotina</taxon>
        <taxon>Agaricomycetes</taxon>
        <taxon>Agaricomycetidae</taxon>
        <taxon>Agaricales</taxon>
        <taxon>Agaricineae</taxon>
        <taxon>Agaricaceae</taxon>
        <taxon>Agaricus</taxon>
    </lineage>
</organism>
<dbReference type="EMBL" id="JH971388">
    <property type="protein sequence ID" value="EKM80650.1"/>
    <property type="molecule type" value="Genomic_DNA"/>
</dbReference>
<evidence type="ECO:0000313" key="2">
    <source>
        <dbReference type="Proteomes" id="UP000008493"/>
    </source>
</evidence>
<dbReference type="RefSeq" id="XP_007328041.1">
    <property type="nucleotide sequence ID" value="XM_007327979.1"/>
</dbReference>
<dbReference type="InParanoid" id="K5XZ34"/>
<keyword evidence="2" id="KW-1185">Reference proteome</keyword>
<dbReference type="Proteomes" id="UP000008493">
    <property type="component" value="Unassembled WGS sequence"/>
</dbReference>
<dbReference type="Gene3D" id="2.60.120.260">
    <property type="entry name" value="Galactose-binding domain-like"/>
    <property type="match status" value="2"/>
</dbReference>
<reference evidence="2" key="1">
    <citation type="journal article" date="2012" name="Proc. Natl. Acad. Sci. U.S.A.">
        <title>Genome sequence of the button mushroom Agaricus bisporus reveals mechanisms governing adaptation to a humic-rich ecological niche.</title>
        <authorList>
            <person name="Morin E."/>
            <person name="Kohler A."/>
            <person name="Baker A.R."/>
            <person name="Foulongne-Oriol M."/>
            <person name="Lombard V."/>
            <person name="Nagy L.G."/>
            <person name="Ohm R.A."/>
            <person name="Patyshakuliyeva A."/>
            <person name="Brun A."/>
            <person name="Aerts A.L."/>
            <person name="Bailey A.M."/>
            <person name="Billette C."/>
            <person name="Coutinho P.M."/>
            <person name="Deakin G."/>
            <person name="Doddapaneni H."/>
            <person name="Floudas D."/>
            <person name="Grimwood J."/>
            <person name="Hilden K."/>
            <person name="Kuees U."/>
            <person name="LaButti K.M."/>
            <person name="Lapidus A."/>
            <person name="Lindquist E.A."/>
            <person name="Lucas S.M."/>
            <person name="Murat C."/>
            <person name="Riley R.W."/>
            <person name="Salamov A.A."/>
            <person name="Schmutz J."/>
            <person name="Subramanian V."/>
            <person name="Woesten H.A.B."/>
            <person name="Xu J."/>
            <person name="Eastwood D.C."/>
            <person name="Foster G.D."/>
            <person name="Sonnenberg A.S."/>
            <person name="Cullen D."/>
            <person name="de Vries R.P."/>
            <person name="Lundell T."/>
            <person name="Hibbett D.S."/>
            <person name="Henrissat B."/>
            <person name="Burton K.S."/>
            <person name="Kerrigan R.W."/>
            <person name="Challen M.P."/>
            <person name="Grigoriev I.V."/>
            <person name="Martin F."/>
        </authorList>
    </citation>
    <scope>NUCLEOTIDE SEQUENCE [LARGE SCALE GENOMIC DNA]</scope>
    <source>
        <strain evidence="2">JB137-S8 / ATCC MYA-4627 / FGSC 10392</strain>
    </source>
</reference>